<proteinExistence type="predicted"/>
<comment type="caution">
    <text evidence="1">The sequence shown here is derived from an EMBL/GenBank/DDBJ whole genome shotgun (WGS) entry which is preliminary data.</text>
</comment>
<dbReference type="Proteomes" id="UP000605086">
    <property type="component" value="Unassembled WGS sequence"/>
</dbReference>
<accession>A0ABX2KE86</accession>
<keyword evidence="2" id="KW-1185">Reference proteome</keyword>
<keyword evidence="1" id="KW-0808">Transferase</keyword>
<dbReference type="Gene3D" id="3.10.450.620">
    <property type="entry name" value="JHP933, nucleotidyltransferase-like core domain"/>
    <property type="match status" value="1"/>
</dbReference>
<evidence type="ECO:0000313" key="2">
    <source>
        <dbReference type="Proteomes" id="UP000605086"/>
    </source>
</evidence>
<dbReference type="RefSeq" id="WP_174470990.1">
    <property type="nucleotide sequence ID" value="NZ_JAGINN010000002.1"/>
</dbReference>
<reference evidence="1 2" key="1">
    <citation type="submission" date="2019-10" db="EMBL/GenBank/DDBJ databases">
        <title>Genome sequence of Azospirillum melinis.</title>
        <authorList>
            <person name="Ambrosini A."/>
            <person name="Sant'Anna F.H."/>
            <person name="Cassan F.D."/>
            <person name="Souza E.M."/>
            <person name="Passaglia L.M.P."/>
        </authorList>
    </citation>
    <scope>NUCLEOTIDE SEQUENCE [LARGE SCALE GENOMIC DNA]</scope>
    <source>
        <strain evidence="1 2">TMCY0552</strain>
    </source>
</reference>
<dbReference type="InterPro" id="IPR014942">
    <property type="entry name" value="AbiEii"/>
</dbReference>
<name>A0ABX2KE86_9PROT</name>
<protein>
    <submittedName>
        <fullName evidence="1">Nucleotidyl transferase AbiEii/AbiGii toxin family protein</fullName>
    </submittedName>
</protein>
<dbReference type="EMBL" id="WHOS01000011">
    <property type="protein sequence ID" value="NUA99710.1"/>
    <property type="molecule type" value="Genomic_DNA"/>
</dbReference>
<organism evidence="1 2">
    <name type="scientific">Azospirillum melinis</name>
    <dbReference type="NCBI Taxonomy" id="328839"/>
    <lineage>
        <taxon>Bacteria</taxon>
        <taxon>Pseudomonadati</taxon>
        <taxon>Pseudomonadota</taxon>
        <taxon>Alphaproteobacteria</taxon>
        <taxon>Rhodospirillales</taxon>
        <taxon>Azospirillaceae</taxon>
        <taxon>Azospirillum</taxon>
    </lineage>
</organism>
<gene>
    <name evidence="1" type="ORF">GBZ48_10430</name>
</gene>
<dbReference type="GO" id="GO:0016740">
    <property type="term" value="F:transferase activity"/>
    <property type="evidence" value="ECO:0007669"/>
    <property type="project" value="UniProtKB-KW"/>
</dbReference>
<sequence>MSTSDRVPLNVKLAAWVDEARADPVKFRARQVTEILLHAVGLSPVLHASLVLKGGTLMSLAFGSPRTTQDVDFTADADPDDLPEHLRDELDIALRRASADLGYVDLLCRVQSVKYQPRRDGFEECQAPALQVTIGSALRGTGEEARLERGAAPQVLGIDISFKEPLLDAQELRLNELAVSLKAYSHAEVIAEKLRALLQQPRRNRGRRQDVYDIAYLLERIKDAELPARVHAFLVEKCRARGFKPTRDLIDDPAVAERAGREWATLADELPRGALPAFEERFAVVREFYQSLPWSAEAYRTSDNLN</sequence>
<evidence type="ECO:0000313" key="1">
    <source>
        <dbReference type="EMBL" id="NUA99710.1"/>
    </source>
</evidence>
<dbReference type="Pfam" id="PF08843">
    <property type="entry name" value="AbiEii"/>
    <property type="match status" value="1"/>
</dbReference>